<feature type="chain" id="PRO_5022798758" evidence="2">
    <location>
        <begin position="21"/>
        <end position="175"/>
    </location>
</feature>
<accession>A0A5B6TLI9</accession>
<feature type="region of interest" description="Disordered" evidence="1">
    <location>
        <begin position="136"/>
        <end position="175"/>
    </location>
</feature>
<dbReference type="RefSeq" id="WP_149092903.1">
    <property type="nucleotide sequence ID" value="NZ_VKKY01000003.1"/>
</dbReference>
<dbReference type="EMBL" id="VKKY01000003">
    <property type="protein sequence ID" value="KAA3436962.1"/>
    <property type="molecule type" value="Genomic_DNA"/>
</dbReference>
<feature type="compositionally biased region" description="Basic and acidic residues" evidence="1">
    <location>
        <begin position="101"/>
        <end position="122"/>
    </location>
</feature>
<name>A0A5B6TLI9_9BACT</name>
<feature type="compositionally biased region" description="Basic and acidic residues" evidence="1">
    <location>
        <begin position="28"/>
        <end position="64"/>
    </location>
</feature>
<feature type="region of interest" description="Disordered" evidence="1">
    <location>
        <begin position="14"/>
        <end position="122"/>
    </location>
</feature>
<keyword evidence="4" id="KW-1185">Reference proteome</keyword>
<feature type="compositionally biased region" description="Polar residues" evidence="1">
    <location>
        <begin position="16"/>
        <end position="26"/>
    </location>
</feature>
<dbReference type="AlphaFoldDB" id="A0A5B6TLI9"/>
<keyword evidence="2" id="KW-0732">Signal</keyword>
<organism evidence="3 4">
    <name type="scientific">Rufibacter hautae</name>
    <dbReference type="NCBI Taxonomy" id="2595005"/>
    <lineage>
        <taxon>Bacteria</taxon>
        <taxon>Pseudomonadati</taxon>
        <taxon>Bacteroidota</taxon>
        <taxon>Cytophagia</taxon>
        <taxon>Cytophagales</taxon>
        <taxon>Hymenobacteraceae</taxon>
        <taxon>Rufibacter</taxon>
    </lineage>
</organism>
<evidence type="ECO:0000313" key="4">
    <source>
        <dbReference type="Proteomes" id="UP000324133"/>
    </source>
</evidence>
<feature type="compositionally biased region" description="Polar residues" evidence="1">
    <location>
        <begin position="164"/>
        <end position="175"/>
    </location>
</feature>
<sequence>MKKVVVMLALGLAIAGTSQAQDNPQRGQRAENRTEQGRGNREGRRDGARKEKLSPEQHATKRTEMLSQKYDLNNSQKKKLQALNLKHAQQLESFRGQYAQKGERTQRKEQHQQLKSLRADWDKELKDILTKKQYAKYQEDRKQMQANRANRRGKDGNRFDKSGDNGNRSRSQNRS</sequence>
<comment type="caution">
    <text evidence="3">The sequence shown here is derived from an EMBL/GenBank/DDBJ whole genome shotgun (WGS) entry which is preliminary data.</text>
</comment>
<gene>
    <name evidence="3" type="ORF">FOA19_21540</name>
</gene>
<proteinExistence type="predicted"/>
<evidence type="ECO:0000313" key="3">
    <source>
        <dbReference type="EMBL" id="KAA3436962.1"/>
    </source>
</evidence>
<evidence type="ECO:0000256" key="2">
    <source>
        <dbReference type="SAM" id="SignalP"/>
    </source>
</evidence>
<feature type="compositionally biased region" description="Basic and acidic residues" evidence="1">
    <location>
        <begin position="152"/>
        <end position="163"/>
    </location>
</feature>
<dbReference type="Proteomes" id="UP000324133">
    <property type="component" value="Unassembled WGS sequence"/>
</dbReference>
<dbReference type="OrthoDB" id="853708at2"/>
<protein>
    <submittedName>
        <fullName evidence="3">DUF4890 domain-containing protein</fullName>
    </submittedName>
</protein>
<feature type="signal peptide" evidence="2">
    <location>
        <begin position="1"/>
        <end position="20"/>
    </location>
</feature>
<evidence type="ECO:0000256" key="1">
    <source>
        <dbReference type="SAM" id="MobiDB-lite"/>
    </source>
</evidence>
<reference evidence="3 4" key="1">
    <citation type="submission" date="2019-07" db="EMBL/GenBank/DDBJ databases">
        <title>Rufibacter sp. nov., isolated from lake sediment.</title>
        <authorList>
            <person name="Qu J.-H."/>
        </authorList>
    </citation>
    <scope>NUCLEOTIDE SEQUENCE [LARGE SCALE GENOMIC DNA]</scope>
    <source>
        <strain evidence="3 4">NBS58-1</strain>
    </source>
</reference>